<feature type="transmembrane region" description="Helical" evidence="8">
    <location>
        <begin position="226"/>
        <end position="246"/>
    </location>
</feature>
<dbReference type="Pfam" id="PF02386">
    <property type="entry name" value="TrkH"/>
    <property type="match status" value="1"/>
</dbReference>
<feature type="transmembrane region" description="Helical" evidence="8">
    <location>
        <begin position="160"/>
        <end position="183"/>
    </location>
</feature>
<accession>A0ABQ4DPI4</accession>
<feature type="transmembrane region" description="Helical" evidence="8">
    <location>
        <begin position="195"/>
        <end position="214"/>
    </location>
</feature>
<dbReference type="EMBL" id="BONP01000022">
    <property type="protein sequence ID" value="GIG41244.1"/>
    <property type="molecule type" value="Genomic_DNA"/>
</dbReference>
<feature type="transmembrane region" description="Helical" evidence="8">
    <location>
        <begin position="81"/>
        <end position="97"/>
    </location>
</feature>
<evidence type="ECO:0000256" key="1">
    <source>
        <dbReference type="ARBA" id="ARBA00004651"/>
    </source>
</evidence>
<feature type="transmembrane region" description="Helical" evidence="8">
    <location>
        <begin position="333"/>
        <end position="364"/>
    </location>
</feature>
<evidence type="ECO:0000256" key="7">
    <source>
        <dbReference type="ARBA" id="ARBA00023136"/>
    </source>
</evidence>
<evidence type="ECO:0000256" key="6">
    <source>
        <dbReference type="ARBA" id="ARBA00023065"/>
    </source>
</evidence>
<keyword evidence="7 8" id="KW-0472">Membrane</keyword>
<dbReference type="InterPro" id="IPR003445">
    <property type="entry name" value="Cat_transpt"/>
</dbReference>
<organism evidence="9 10">
    <name type="scientific">Cellulomonas phragmiteti</name>
    <dbReference type="NCBI Taxonomy" id="478780"/>
    <lineage>
        <taxon>Bacteria</taxon>
        <taxon>Bacillati</taxon>
        <taxon>Actinomycetota</taxon>
        <taxon>Actinomycetes</taxon>
        <taxon>Micrococcales</taxon>
        <taxon>Cellulomonadaceae</taxon>
        <taxon>Cellulomonas</taxon>
    </lineage>
</organism>
<keyword evidence="6" id="KW-0406">Ion transport</keyword>
<evidence type="ECO:0000313" key="9">
    <source>
        <dbReference type="EMBL" id="GIG41244.1"/>
    </source>
</evidence>
<feature type="transmembrane region" description="Helical" evidence="8">
    <location>
        <begin position="441"/>
        <end position="463"/>
    </location>
</feature>
<keyword evidence="2" id="KW-0813">Transport</keyword>
<feature type="transmembrane region" description="Helical" evidence="8">
    <location>
        <begin position="266"/>
        <end position="286"/>
    </location>
</feature>
<comment type="subcellular location">
    <subcellularLocation>
        <location evidence="1">Cell membrane</location>
        <topology evidence="1">Multi-pass membrane protein</topology>
    </subcellularLocation>
</comment>
<gene>
    <name evidence="9" type="ORF">Cph01nite_30060</name>
</gene>
<feature type="transmembrane region" description="Helical" evidence="8">
    <location>
        <begin position="49"/>
        <end position="69"/>
    </location>
</feature>
<dbReference type="PANTHER" id="PTHR32024">
    <property type="entry name" value="TRK SYSTEM POTASSIUM UPTAKE PROTEIN TRKG-RELATED"/>
    <property type="match status" value="1"/>
</dbReference>
<comment type="caution">
    <text evidence="9">The sequence shown here is derived from an EMBL/GenBank/DDBJ whole genome shotgun (WGS) entry which is preliminary data.</text>
</comment>
<sequence length="480" mass="49491">MPWAAVRARADKAPPAMAVIFDGLLASSESQGGGPRRSRRALRNPGRTLVAGFAGGVLVGAALLMLPVARAGGGSAGPLEALFTATSALCVTGLAVVDTPTFWSPFGQAVILVLIQAGGFGIMTLASLLGLVITRRLGLGSRMVAAAETKSVGLGDVRTVLLGVARVSFAVEAVVALVLTVRFATTYGHPVGRSLWLGVFHSVSAFNNAGFALFSDSLVGFATDPWVCVPVMLAVVVGGLGFPVVLEILRQHRRPRRWSIHTKLTLVMTGILLVGGSVFITGAEWANPHTLGALDPAGRVLAGVFQAVMPRTAGFNSVDTGALNTGTLLGTDVLMFIGGGSAGTAGGIKVGTFAVLLLAIVAELRGDPDVDLFDRRLMAGTIRQALAVALLSVAAVVVSTVALSMTSPYSLDEVLFEVVSAFATVGLSTGITADLAAGHQIVLVVLMFAGRLGPVTLASALVLRERGRFFRRPEGRPLIG</sequence>
<dbReference type="PANTHER" id="PTHR32024:SF1">
    <property type="entry name" value="KTR SYSTEM POTASSIUM UPTAKE PROTEIN B"/>
    <property type="match status" value="1"/>
</dbReference>
<protein>
    <submittedName>
        <fullName evidence="9">Potassium transporter Trk</fullName>
    </submittedName>
</protein>
<reference evidence="9 10" key="1">
    <citation type="submission" date="2021-01" db="EMBL/GenBank/DDBJ databases">
        <title>Whole genome shotgun sequence of Cellulomonas phragmiteti NBRC 110785.</title>
        <authorList>
            <person name="Komaki H."/>
            <person name="Tamura T."/>
        </authorList>
    </citation>
    <scope>NUCLEOTIDE SEQUENCE [LARGE SCALE GENOMIC DNA]</scope>
    <source>
        <strain evidence="9 10">NBRC 110785</strain>
    </source>
</reference>
<evidence type="ECO:0000256" key="4">
    <source>
        <dbReference type="ARBA" id="ARBA00022692"/>
    </source>
</evidence>
<keyword evidence="4 8" id="KW-0812">Transmembrane</keyword>
<feature type="transmembrane region" description="Helical" evidence="8">
    <location>
        <begin position="109"/>
        <end position="133"/>
    </location>
</feature>
<evidence type="ECO:0000256" key="8">
    <source>
        <dbReference type="SAM" id="Phobius"/>
    </source>
</evidence>
<evidence type="ECO:0000256" key="2">
    <source>
        <dbReference type="ARBA" id="ARBA00022448"/>
    </source>
</evidence>
<evidence type="ECO:0000256" key="5">
    <source>
        <dbReference type="ARBA" id="ARBA00022989"/>
    </source>
</evidence>
<evidence type="ECO:0000256" key="3">
    <source>
        <dbReference type="ARBA" id="ARBA00022475"/>
    </source>
</evidence>
<keyword evidence="5 8" id="KW-1133">Transmembrane helix</keyword>
<name>A0ABQ4DPI4_9CELL</name>
<keyword evidence="10" id="KW-1185">Reference proteome</keyword>
<keyword evidence="3" id="KW-1003">Cell membrane</keyword>
<proteinExistence type="predicted"/>
<evidence type="ECO:0000313" key="10">
    <source>
        <dbReference type="Proteomes" id="UP000614741"/>
    </source>
</evidence>
<dbReference type="Proteomes" id="UP000614741">
    <property type="component" value="Unassembled WGS sequence"/>
</dbReference>
<feature type="transmembrane region" description="Helical" evidence="8">
    <location>
        <begin position="385"/>
        <end position="405"/>
    </location>
</feature>